<gene>
    <name evidence="1" type="ORF">KME60_11855</name>
</gene>
<dbReference type="EMBL" id="JAHHGZ010000010">
    <property type="protein sequence ID" value="MBW4668087.1"/>
    <property type="molecule type" value="Genomic_DNA"/>
</dbReference>
<name>A0A951QL84_9CYAN</name>
<accession>A0A951QL84</accession>
<sequence>MNAYKVDAIVTEDGLAILERLPLPVGSSVEVIILDNGMLGQKGLLPQKAIFSQPALQPEYLLGISSLMTEWESAADESAYQDI</sequence>
<reference evidence="1" key="2">
    <citation type="journal article" date="2022" name="Microbiol. Resour. Announc.">
        <title>Metagenome Sequencing to Explore Phylogenomics of Terrestrial Cyanobacteria.</title>
        <authorList>
            <person name="Ward R.D."/>
            <person name="Stajich J.E."/>
            <person name="Johansen J.R."/>
            <person name="Huntemann M."/>
            <person name="Clum A."/>
            <person name="Foster B."/>
            <person name="Foster B."/>
            <person name="Roux S."/>
            <person name="Palaniappan K."/>
            <person name="Varghese N."/>
            <person name="Mukherjee S."/>
            <person name="Reddy T.B.K."/>
            <person name="Daum C."/>
            <person name="Copeland A."/>
            <person name="Chen I.A."/>
            <person name="Ivanova N.N."/>
            <person name="Kyrpides N.C."/>
            <person name="Shapiro N."/>
            <person name="Eloe-Fadrosh E.A."/>
            <person name="Pietrasiak N."/>
        </authorList>
    </citation>
    <scope>NUCLEOTIDE SEQUENCE</scope>
    <source>
        <strain evidence="1">GSE-NOS-MK-12-04C</strain>
    </source>
</reference>
<protein>
    <submittedName>
        <fullName evidence="1">Uncharacterized protein</fullName>
    </submittedName>
</protein>
<evidence type="ECO:0000313" key="1">
    <source>
        <dbReference type="EMBL" id="MBW4668087.1"/>
    </source>
</evidence>
<reference evidence="1" key="1">
    <citation type="submission" date="2021-05" db="EMBL/GenBank/DDBJ databases">
        <authorList>
            <person name="Pietrasiak N."/>
            <person name="Ward R."/>
            <person name="Stajich J.E."/>
            <person name="Kurbessoian T."/>
        </authorList>
    </citation>
    <scope>NUCLEOTIDE SEQUENCE</scope>
    <source>
        <strain evidence="1">GSE-NOS-MK-12-04C</strain>
    </source>
</reference>
<evidence type="ECO:0000313" key="2">
    <source>
        <dbReference type="Proteomes" id="UP000729701"/>
    </source>
</evidence>
<comment type="caution">
    <text evidence="1">The sequence shown here is derived from an EMBL/GenBank/DDBJ whole genome shotgun (WGS) entry which is preliminary data.</text>
</comment>
<organism evidence="1 2">
    <name type="scientific">Cyanomargarita calcarea GSE-NOS-MK-12-04C</name>
    <dbReference type="NCBI Taxonomy" id="2839659"/>
    <lineage>
        <taxon>Bacteria</taxon>
        <taxon>Bacillati</taxon>
        <taxon>Cyanobacteriota</taxon>
        <taxon>Cyanophyceae</taxon>
        <taxon>Nostocales</taxon>
        <taxon>Cyanomargaritaceae</taxon>
        <taxon>Cyanomargarita</taxon>
    </lineage>
</organism>
<dbReference type="Proteomes" id="UP000729701">
    <property type="component" value="Unassembled WGS sequence"/>
</dbReference>
<proteinExistence type="predicted"/>
<dbReference type="AlphaFoldDB" id="A0A951QL84"/>